<dbReference type="SUPFAM" id="SSF101898">
    <property type="entry name" value="NHL repeat"/>
    <property type="match status" value="1"/>
</dbReference>
<dbReference type="Pfam" id="PF13205">
    <property type="entry name" value="Big_5"/>
    <property type="match status" value="1"/>
</dbReference>
<organism evidence="3 4">
    <name type="scientific">Clostridium ganghwense</name>
    <dbReference type="NCBI Taxonomy" id="312089"/>
    <lineage>
        <taxon>Bacteria</taxon>
        <taxon>Bacillati</taxon>
        <taxon>Bacillota</taxon>
        <taxon>Clostridia</taxon>
        <taxon>Eubacteriales</taxon>
        <taxon>Clostridiaceae</taxon>
        <taxon>Clostridium</taxon>
    </lineage>
</organism>
<dbReference type="InterPro" id="IPR032812">
    <property type="entry name" value="SbsA_Ig"/>
</dbReference>
<dbReference type="RefSeq" id="WP_268049736.1">
    <property type="nucleotide sequence ID" value="NZ_JAPQES010000003.1"/>
</dbReference>
<comment type="caution">
    <text evidence="3">The sequence shown here is derived from an EMBL/GenBank/DDBJ whole genome shotgun (WGS) entry which is preliminary data.</text>
</comment>
<dbReference type="EMBL" id="JAPQES010000003">
    <property type="protein sequence ID" value="MCY6370894.1"/>
    <property type="molecule type" value="Genomic_DNA"/>
</dbReference>
<keyword evidence="4" id="KW-1185">Reference proteome</keyword>
<sequence length="885" mass="101564">MNNKKIISSLLIYFFIVTLLPVGFLVESVQAAEGYETYNEEKTSIQNKYDIDGEILQVKQYDDYSLALTGDALYFIENGKAKKYDLGKMDIFPSTKINRNGKYIYLTPYRRNSAYKLLSIDTEKFEAKSNLINQYIDFEPYSCRLQEVAIDSNNNKWFSVYRRDKLKYELLRVDNTQNSSANTVAEFDWDRKFHYDDAFTNLKVDSNNNAWFKITQNDYKAKKYMLGRVSQGGTVQKFNFEDYIKGYEIANDGTLWAAAGDKVIHFDKSGKIIKEFKVPKVKDISIDKTGNVWALDNNSVKQLINDQFKEEYKASKNSKEINVESKSKIAIRDVKGLKLINGNNEEEVMVSSYVNNYAFVLKDKSNDIRILSDNYKYSEEDKLKDDILVETTLKNGEFKINNTVATNYRTYEGAVLYKNEVYLPSYNSVYKITNNSLEEYIKLIKDNSSDTFKEVRAMEFDNNELLYVLGTDKIYIVDKNKNVEEISLSEINDGKKAYRYNLLKDNQGKIYLVTKTLDKKVCLYELKGKDYKKINYRLSSGKEPSDIFLSENDELEFVYNAAENGYMVYKLDGNNMMAKDMRFANQGASLMETYSEINGLEKTGDGKLVLWVDSNMIYTKDKGADNFVCNYDIKTDDYITSMETGSDGRVYIGTYCEGIICYGKSNSISDSIPSEVVPKEHEEKNAENSEDVSTNKEWTVKFNMKLDKDSVNESNILVVDKDGAKQKVKVYLGSDNTSIKLAPQVNYKDGEAYYIVIKETVKSSSGSNLSKPVIVKFNTKKAEKEETEETGDNLDVKFEIIESKDLDTREKSFTDYIITVWKDSVEDNNTKVSKAVIKNVSLGSSTAYVLFDSEILTKKDKETVKEVKTIKLNVKKQDGVWKIVE</sequence>
<evidence type="ECO:0000313" key="3">
    <source>
        <dbReference type="EMBL" id="MCY6370894.1"/>
    </source>
</evidence>
<name>A0ABT4CPA8_9CLOT</name>
<dbReference type="Proteomes" id="UP001079657">
    <property type="component" value="Unassembled WGS sequence"/>
</dbReference>
<reference evidence="3" key="1">
    <citation type="submission" date="2022-12" db="EMBL/GenBank/DDBJ databases">
        <authorList>
            <person name="Wang J."/>
        </authorList>
    </citation>
    <scope>NUCLEOTIDE SEQUENCE</scope>
    <source>
        <strain evidence="3">HY-42-06</strain>
    </source>
</reference>
<evidence type="ECO:0000256" key="1">
    <source>
        <dbReference type="ARBA" id="ARBA00022729"/>
    </source>
</evidence>
<dbReference type="Gene3D" id="2.60.40.1220">
    <property type="match status" value="1"/>
</dbReference>
<accession>A0ABT4CPA8</accession>
<dbReference type="InterPro" id="IPR014755">
    <property type="entry name" value="Cu-Rt/internalin_Ig-like"/>
</dbReference>
<dbReference type="InterPro" id="IPR015943">
    <property type="entry name" value="WD40/YVTN_repeat-like_dom_sf"/>
</dbReference>
<feature type="domain" description="SbsA Ig-like" evidence="2">
    <location>
        <begin position="686"/>
        <end position="779"/>
    </location>
</feature>
<keyword evidence="1" id="KW-0732">Signal</keyword>
<dbReference type="Gene3D" id="2.130.10.10">
    <property type="entry name" value="YVTN repeat-like/Quinoprotein amine dehydrogenase"/>
    <property type="match status" value="1"/>
</dbReference>
<evidence type="ECO:0000313" key="4">
    <source>
        <dbReference type="Proteomes" id="UP001079657"/>
    </source>
</evidence>
<gene>
    <name evidence="3" type="ORF">OXH55_09650</name>
</gene>
<proteinExistence type="predicted"/>
<evidence type="ECO:0000259" key="2">
    <source>
        <dbReference type="Pfam" id="PF13205"/>
    </source>
</evidence>
<protein>
    <submittedName>
        <fullName evidence="3">Ig-like domain-containing protein</fullName>
    </submittedName>
</protein>
<dbReference type="SUPFAM" id="SSF63829">
    <property type="entry name" value="Calcium-dependent phosphotriesterase"/>
    <property type="match status" value="1"/>
</dbReference>